<dbReference type="OrthoDB" id="9762614at2"/>
<protein>
    <recommendedName>
        <fullName evidence="1">Spermatogenesis-associated protein 20-like TRX domain-containing protein</fullName>
    </recommendedName>
</protein>
<dbReference type="Pfam" id="PF03190">
    <property type="entry name" value="Thioredox_DsbH"/>
    <property type="match status" value="1"/>
</dbReference>
<dbReference type="PANTHER" id="PTHR42899:SF1">
    <property type="entry name" value="SPERMATOGENESIS-ASSOCIATED PROTEIN 20"/>
    <property type="match status" value="1"/>
</dbReference>
<dbReference type="PANTHER" id="PTHR42899">
    <property type="entry name" value="SPERMATOGENESIS-ASSOCIATED PROTEIN 20"/>
    <property type="match status" value="1"/>
</dbReference>
<reference evidence="3" key="1">
    <citation type="submission" date="2016-10" db="EMBL/GenBank/DDBJ databases">
        <authorList>
            <person name="Varghese N."/>
            <person name="Submissions S."/>
        </authorList>
    </citation>
    <scope>NUCLEOTIDE SEQUENCE [LARGE SCALE GENOMIC DNA]</scope>
    <source>
        <strain evidence="3">DSM 23256</strain>
    </source>
</reference>
<sequence length="692" mass="78445">MDKSPNRLINEKSPYLLQHAYNPVDWYPWSEEAFAKAKAEDKPVFLSIGYSTCHWCHVMERESFEDDEVAAYLNKHFVSIKVDREERPDIDQIYMTVCQAMTGSGGWPLTVLLTSDKKPFFAGTYFPKESKWGRPGLMDVLRSVHKEWQNNRELVVWQGNKIAESLKANVAGKGQPGQLTAALLDQAYTQFERTFDERYGGFGSAPKFPVPHNLMFLLRYWRQKGEKKALAMVETTLEAMRQGGIYDHLGFGFARYSTDAKWLVPHFEKMLYDNALLCYTYLEAWQCTGNADFRQVAEEILTYVLRDMTSLEGGFYSAEDADSEGVEGKFYVFRYDEVLDLLGEKDGKIFADFYDITPAGNFEHGQSIMNYIGKDLRTVAARHNMTEQELAQLLERCRITFYNLREKRIHPFKDDKVLTAWNALMIAAMAKAARATGEAKYRHAAAKALSFIYRQLVRPDGRLLARYRDGEAAHLAQLDDYAFLLWALLEMYQTTYAAEYVEKALVLAEQMKALFWDEEGGGFFFTGIDNEELIVRPKEIYDGALPSGNSVAAAMLIKLSRLTEREEYALLAEQTLAAFSSAVSRYPAGYSFYMMALQLYLTPPLHVVIAGEASDPTTQAMLKAAEESFVPGAVVVFHAGSEDIAKLFPYAIDKTAKDGRATAYICQNFACQAPVYDVASLVKLLDKQNIYG</sequence>
<dbReference type="InterPro" id="IPR012341">
    <property type="entry name" value="6hp_glycosidase-like_sf"/>
</dbReference>
<evidence type="ECO:0000313" key="2">
    <source>
        <dbReference type="EMBL" id="SDF78200.1"/>
    </source>
</evidence>
<accession>A0A1G7NYC5</accession>
<dbReference type="Gene3D" id="1.50.10.10">
    <property type="match status" value="1"/>
</dbReference>
<dbReference type="Gene3D" id="3.40.30.10">
    <property type="entry name" value="Glutaredoxin"/>
    <property type="match status" value="1"/>
</dbReference>
<dbReference type="InterPro" id="IPR004879">
    <property type="entry name" value="Ssp411-like_TRX"/>
</dbReference>
<dbReference type="SUPFAM" id="SSF52833">
    <property type="entry name" value="Thioredoxin-like"/>
    <property type="match status" value="1"/>
</dbReference>
<dbReference type="SUPFAM" id="SSF48208">
    <property type="entry name" value="Six-hairpin glycosidases"/>
    <property type="match status" value="1"/>
</dbReference>
<dbReference type="Proteomes" id="UP000243333">
    <property type="component" value="Unassembled WGS sequence"/>
</dbReference>
<gene>
    <name evidence="2" type="ORF">SAMN05660235_02734</name>
</gene>
<dbReference type="InterPro" id="IPR008928">
    <property type="entry name" value="6-hairpin_glycosidase_sf"/>
</dbReference>
<organism evidence="2 3">
    <name type="scientific">Sporolituus thermophilus DSM 23256</name>
    <dbReference type="NCBI Taxonomy" id="1123285"/>
    <lineage>
        <taxon>Bacteria</taxon>
        <taxon>Bacillati</taxon>
        <taxon>Bacillota</taxon>
        <taxon>Negativicutes</taxon>
        <taxon>Selenomonadales</taxon>
        <taxon>Sporomusaceae</taxon>
        <taxon>Sporolituus</taxon>
    </lineage>
</organism>
<evidence type="ECO:0000259" key="1">
    <source>
        <dbReference type="Pfam" id="PF03190"/>
    </source>
</evidence>
<dbReference type="STRING" id="1123285.SAMN05660235_02734"/>
<dbReference type="GO" id="GO:0005975">
    <property type="term" value="P:carbohydrate metabolic process"/>
    <property type="evidence" value="ECO:0007669"/>
    <property type="project" value="InterPro"/>
</dbReference>
<dbReference type="EMBL" id="FNBU01000029">
    <property type="protein sequence ID" value="SDF78200.1"/>
    <property type="molecule type" value="Genomic_DNA"/>
</dbReference>
<dbReference type="AlphaFoldDB" id="A0A1G7NYC5"/>
<feature type="domain" description="Spermatogenesis-associated protein 20-like TRX" evidence="1">
    <location>
        <begin position="5"/>
        <end position="166"/>
    </location>
</feature>
<evidence type="ECO:0000313" key="3">
    <source>
        <dbReference type="Proteomes" id="UP000243333"/>
    </source>
</evidence>
<name>A0A1G7NYC5_9FIRM</name>
<dbReference type="PIRSF" id="PIRSF006402">
    <property type="entry name" value="UCP006402_thioredoxin"/>
    <property type="match status" value="1"/>
</dbReference>
<dbReference type="InterPro" id="IPR024705">
    <property type="entry name" value="Ssp411"/>
</dbReference>
<keyword evidence="3" id="KW-1185">Reference proteome</keyword>
<proteinExistence type="predicted"/>
<dbReference type="CDD" id="cd02955">
    <property type="entry name" value="SSP411"/>
    <property type="match status" value="1"/>
</dbReference>
<dbReference type="RefSeq" id="WP_093691773.1">
    <property type="nucleotide sequence ID" value="NZ_FNBU01000029.1"/>
</dbReference>
<dbReference type="InterPro" id="IPR036249">
    <property type="entry name" value="Thioredoxin-like_sf"/>
</dbReference>